<evidence type="ECO:0000313" key="7">
    <source>
        <dbReference type="EMBL" id="TQL50104.1"/>
    </source>
</evidence>
<evidence type="ECO:0000313" key="8">
    <source>
        <dbReference type="Proteomes" id="UP000319516"/>
    </source>
</evidence>
<name>A0A542YQB2_9MICO</name>
<dbReference type="EMBL" id="VFOP01000001">
    <property type="protein sequence ID" value="TQL50104.1"/>
    <property type="molecule type" value="Genomic_DNA"/>
</dbReference>
<dbReference type="Pfam" id="PF13977">
    <property type="entry name" value="TetR_C_6"/>
    <property type="match status" value="1"/>
</dbReference>
<dbReference type="SUPFAM" id="SSF48498">
    <property type="entry name" value="Tetracyclin repressor-like, C-terminal domain"/>
    <property type="match status" value="1"/>
</dbReference>
<dbReference type="InterPro" id="IPR001647">
    <property type="entry name" value="HTH_TetR"/>
</dbReference>
<sequence>MSTAADALTEHVIDLISKSGLETLSVRSVASRAGVSIGAVQHHFPTKAAMLRAALRTVIARSAERYGQATSAQDARGRLVTLLKLLIPSGIDDPTARVWVAFSARALTDPEIGEVYRDLWVRLRAEVATLITECDTDAENVNARATTVLALADGLTIDVLAGAITVEEARTIITRWAEGAAQ</sequence>
<dbReference type="RefSeq" id="WP_170230592.1">
    <property type="nucleotide sequence ID" value="NZ_BAAAIK010000004.1"/>
</dbReference>
<dbReference type="InterPro" id="IPR039538">
    <property type="entry name" value="BetI_C"/>
</dbReference>
<feature type="DNA-binding region" description="H-T-H motif" evidence="5">
    <location>
        <begin position="25"/>
        <end position="44"/>
    </location>
</feature>
<evidence type="ECO:0000256" key="1">
    <source>
        <dbReference type="ARBA" id="ARBA00022491"/>
    </source>
</evidence>
<keyword evidence="4" id="KW-0804">Transcription</keyword>
<dbReference type="PROSITE" id="PS50977">
    <property type="entry name" value="HTH_TETR_2"/>
    <property type="match status" value="1"/>
</dbReference>
<dbReference type="InterPro" id="IPR050109">
    <property type="entry name" value="HTH-type_TetR-like_transc_reg"/>
</dbReference>
<evidence type="ECO:0000256" key="2">
    <source>
        <dbReference type="ARBA" id="ARBA00023015"/>
    </source>
</evidence>
<keyword evidence="3 5" id="KW-0238">DNA-binding</keyword>
<gene>
    <name evidence="7" type="ORF">FB467_1206</name>
</gene>
<dbReference type="Proteomes" id="UP000319516">
    <property type="component" value="Unassembled WGS sequence"/>
</dbReference>
<dbReference type="PANTHER" id="PTHR30055">
    <property type="entry name" value="HTH-TYPE TRANSCRIPTIONAL REGULATOR RUTR"/>
    <property type="match status" value="1"/>
</dbReference>
<dbReference type="Gene3D" id="1.10.357.10">
    <property type="entry name" value="Tetracycline Repressor, domain 2"/>
    <property type="match status" value="1"/>
</dbReference>
<comment type="caution">
    <text evidence="7">The sequence shown here is derived from an EMBL/GenBank/DDBJ whole genome shotgun (WGS) entry which is preliminary data.</text>
</comment>
<dbReference type="Pfam" id="PF00440">
    <property type="entry name" value="TetR_N"/>
    <property type="match status" value="1"/>
</dbReference>
<evidence type="ECO:0000259" key="6">
    <source>
        <dbReference type="PROSITE" id="PS50977"/>
    </source>
</evidence>
<keyword evidence="8" id="KW-1185">Reference proteome</keyword>
<organism evidence="7 8">
    <name type="scientific">Ornithinicoccus hortensis</name>
    <dbReference type="NCBI Taxonomy" id="82346"/>
    <lineage>
        <taxon>Bacteria</taxon>
        <taxon>Bacillati</taxon>
        <taxon>Actinomycetota</taxon>
        <taxon>Actinomycetes</taxon>
        <taxon>Micrococcales</taxon>
        <taxon>Intrasporangiaceae</taxon>
        <taxon>Ornithinicoccus</taxon>
    </lineage>
</organism>
<keyword evidence="1" id="KW-0678">Repressor</keyword>
<dbReference type="InterPro" id="IPR009057">
    <property type="entry name" value="Homeodomain-like_sf"/>
</dbReference>
<keyword evidence="2" id="KW-0805">Transcription regulation</keyword>
<reference evidence="7 8" key="1">
    <citation type="submission" date="2019-06" db="EMBL/GenBank/DDBJ databases">
        <title>Sequencing the genomes of 1000 actinobacteria strains.</title>
        <authorList>
            <person name="Klenk H.-P."/>
        </authorList>
    </citation>
    <scope>NUCLEOTIDE SEQUENCE [LARGE SCALE GENOMIC DNA]</scope>
    <source>
        <strain evidence="7 8">DSM 12335</strain>
    </source>
</reference>
<dbReference type="GO" id="GO:0000976">
    <property type="term" value="F:transcription cis-regulatory region binding"/>
    <property type="evidence" value="ECO:0007669"/>
    <property type="project" value="TreeGrafter"/>
</dbReference>
<protein>
    <submittedName>
        <fullName evidence="7">TetR family transcriptional regulator</fullName>
    </submittedName>
</protein>
<dbReference type="SUPFAM" id="SSF46689">
    <property type="entry name" value="Homeodomain-like"/>
    <property type="match status" value="1"/>
</dbReference>
<feature type="domain" description="HTH tetR-type" evidence="6">
    <location>
        <begin position="2"/>
        <end position="62"/>
    </location>
</feature>
<evidence type="ECO:0000256" key="5">
    <source>
        <dbReference type="PROSITE-ProRule" id="PRU00335"/>
    </source>
</evidence>
<dbReference type="PANTHER" id="PTHR30055:SF228">
    <property type="entry name" value="TRANSCRIPTIONAL REGULATOR-RELATED"/>
    <property type="match status" value="1"/>
</dbReference>
<evidence type="ECO:0000256" key="3">
    <source>
        <dbReference type="ARBA" id="ARBA00023125"/>
    </source>
</evidence>
<proteinExistence type="predicted"/>
<accession>A0A542YQB2</accession>
<evidence type="ECO:0000256" key="4">
    <source>
        <dbReference type="ARBA" id="ARBA00023163"/>
    </source>
</evidence>
<dbReference type="InterPro" id="IPR036271">
    <property type="entry name" value="Tet_transcr_reg_TetR-rel_C_sf"/>
</dbReference>
<dbReference type="GO" id="GO:0003700">
    <property type="term" value="F:DNA-binding transcription factor activity"/>
    <property type="evidence" value="ECO:0007669"/>
    <property type="project" value="TreeGrafter"/>
</dbReference>
<dbReference type="AlphaFoldDB" id="A0A542YQB2"/>